<accession>A0A6J6DQ82</accession>
<evidence type="ECO:0000259" key="1">
    <source>
        <dbReference type="PROSITE" id="PS51071"/>
    </source>
</evidence>
<dbReference type="InterPro" id="IPR046348">
    <property type="entry name" value="SIS_dom_sf"/>
</dbReference>
<dbReference type="EMBL" id="CAEZSR010000075">
    <property type="protein sequence ID" value="CAB4565596.1"/>
    <property type="molecule type" value="Genomic_DNA"/>
</dbReference>
<dbReference type="Gene3D" id="3.40.50.10490">
    <property type="entry name" value="Glucose-6-phosphate isomerase like protein, domain 1"/>
    <property type="match status" value="1"/>
</dbReference>
<dbReference type="AlphaFoldDB" id="A0A6J6DQ82"/>
<evidence type="ECO:0000313" key="2">
    <source>
        <dbReference type="EMBL" id="CAB4565596.1"/>
    </source>
</evidence>
<proteinExistence type="predicted"/>
<dbReference type="PROSITE" id="PS51071">
    <property type="entry name" value="HTH_RPIR"/>
    <property type="match status" value="1"/>
</dbReference>
<dbReference type="GO" id="GO:0003700">
    <property type="term" value="F:DNA-binding transcription factor activity"/>
    <property type="evidence" value="ECO:0007669"/>
    <property type="project" value="InterPro"/>
</dbReference>
<dbReference type="GO" id="GO:1901135">
    <property type="term" value="P:carbohydrate derivative metabolic process"/>
    <property type="evidence" value="ECO:0007669"/>
    <property type="project" value="InterPro"/>
</dbReference>
<dbReference type="Pfam" id="PF01380">
    <property type="entry name" value="SIS"/>
    <property type="match status" value="1"/>
</dbReference>
<dbReference type="PANTHER" id="PTHR30514:SF18">
    <property type="entry name" value="RPIR-FAMILY TRANSCRIPTIONAL REGULATOR"/>
    <property type="match status" value="1"/>
</dbReference>
<feature type="domain" description="HTH rpiR-type" evidence="1">
    <location>
        <begin position="1"/>
        <end position="77"/>
    </location>
</feature>
<dbReference type="SUPFAM" id="SSF46689">
    <property type="entry name" value="Homeodomain-like"/>
    <property type="match status" value="1"/>
</dbReference>
<name>A0A6J6DQ82_9ZZZZ</name>
<dbReference type="InterPro" id="IPR036388">
    <property type="entry name" value="WH-like_DNA-bd_sf"/>
</dbReference>
<dbReference type="InterPro" id="IPR009057">
    <property type="entry name" value="Homeodomain-like_sf"/>
</dbReference>
<dbReference type="InterPro" id="IPR047640">
    <property type="entry name" value="RpiR-like"/>
</dbReference>
<dbReference type="GO" id="GO:0003677">
    <property type="term" value="F:DNA binding"/>
    <property type="evidence" value="ECO:0007669"/>
    <property type="project" value="InterPro"/>
</dbReference>
<dbReference type="InterPro" id="IPR000281">
    <property type="entry name" value="HTH_RpiR"/>
</dbReference>
<gene>
    <name evidence="2" type="ORF">UFOPK1493_02067</name>
</gene>
<dbReference type="SUPFAM" id="SSF53697">
    <property type="entry name" value="SIS domain"/>
    <property type="match status" value="1"/>
</dbReference>
<reference evidence="2" key="1">
    <citation type="submission" date="2020-05" db="EMBL/GenBank/DDBJ databases">
        <authorList>
            <person name="Chiriac C."/>
            <person name="Salcher M."/>
            <person name="Ghai R."/>
            <person name="Kavagutti S V."/>
        </authorList>
    </citation>
    <scope>NUCLEOTIDE SEQUENCE</scope>
</reference>
<organism evidence="2">
    <name type="scientific">freshwater metagenome</name>
    <dbReference type="NCBI Taxonomy" id="449393"/>
    <lineage>
        <taxon>unclassified sequences</taxon>
        <taxon>metagenomes</taxon>
        <taxon>ecological metagenomes</taxon>
    </lineage>
</organism>
<dbReference type="Gene3D" id="1.10.10.10">
    <property type="entry name" value="Winged helix-like DNA-binding domain superfamily/Winged helix DNA-binding domain"/>
    <property type="match status" value="1"/>
</dbReference>
<dbReference type="Pfam" id="PF01418">
    <property type="entry name" value="HTH_6"/>
    <property type="match status" value="1"/>
</dbReference>
<protein>
    <submittedName>
        <fullName evidence="2">Unannotated protein</fullName>
    </submittedName>
</protein>
<sequence>MESAERIGRLGASLTRAERRVAEVVLERPQLVAFGTVAELAAAAEAGAATVVRLALKLGFDGFTQLQASVQHDLANQLRPAAERIREPVATDRVGRHLQLEAANVQSSLRSVDPDLLDDVVRHLADPAARVFVLAGDNSRGIGQQLVVDLGALRDDVCPLDGNDMAVRRQLALLRPTDVVVTLDFRRYERWVVDAAADAAAAGAWCVAVTDSLLSPLSSTAQRTFVVAAAGAGPFDSHVGALAVFNLVVAGVADQLRAAAADRLDRLEAVWQHSLTDR</sequence>
<dbReference type="InterPro" id="IPR001347">
    <property type="entry name" value="SIS_dom"/>
</dbReference>
<dbReference type="GO" id="GO:0097367">
    <property type="term" value="F:carbohydrate derivative binding"/>
    <property type="evidence" value="ECO:0007669"/>
    <property type="project" value="InterPro"/>
</dbReference>
<dbReference type="PANTHER" id="PTHR30514">
    <property type="entry name" value="GLUCOKINASE"/>
    <property type="match status" value="1"/>
</dbReference>